<dbReference type="PANTHER" id="PTHR11487:SF0">
    <property type="entry name" value="S-ACYL FATTY ACID SYNTHASE THIOESTERASE, MEDIUM CHAIN"/>
    <property type="match status" value="1"/>
</dbReference>
<evidence type="ECO:0000313" key="3">
    <source>
        <dbReference type="Proteomes" id="UP001597097"/>
    </source>
</evidence>
<name>A0ABW4GNF4_9ACTN</name>
<dbReference type="RefSeq" id="WP_219528369.1">
    <property type="nucleotide sequence ID" value="NZ_JAHKRM010000004.1"/>
</dbReference>
<evidence type="ECO:0000313" key="2">
    <source>
        <dbReference type="EMBL" id="MFD1544105.1"/>
    </source>
</evidence>
<gene>
    <name evidence="2" type="ORF">ACFSJ0_44180</name>
</gene>
<keyword evidence="3" id="KW-1185">Reference proteome</keyword>
<accession>A0ABW4GNF4</accession>
<dbReference type="PANTHER" id="PTHR11487">
    <property type="entry name" value="THIOESTERASE"/>
    <property type="match status" value="1"/>
</dbReference>
<protein>
    <submittedName>
        <fullName evidence="2">Thioesterase II family protein</fullName>
    </submittedName>
</protein>
<comment type="caution">
    <text evidence="2">The sequence shown here is derived from an EMBL/GenBank/DDBJ whole genome shotgun (WGS) entry which is preliminary data.</text>
</comment>
<dbReference type="Proteomes" id="UP001597097">
    <property type="component" value="Unassembled WGS sequence"/>
</dbReference>
<dbReference type="Pfam" id="PF00975">
    <property type="entry name" value="Thioesterase"/>
    <property type="match status" value="1"/>
</dbReference>
<evidence type="ECO:0000259" key="1">
    <source>
        <dbReference type="Pfam" id="PF00975"/>
    </source>
</evidence>
<proteinExistence type="predicted"/>
<feature type="domain" description="Thioesterase" evidence="1">
    <location>
        <begin position="24"/>
        <end position="233"/>
    </location>
</feature>
<dbReference type="EMBL" id="JBHUCM010000043">
    <property type="protein sequence ID" value="MFD1544105.1"/>
    <property type="molecule type" value="Genomic_DNA"/>
</dbReference>
<sequence>MSTSAAESCFWTPRRRPGAALRAVCFPHAGGDALSYASLSRALPDDIEVLALRMPRPGDRRAEPAPDLATFTGRIARALADLAPPYMVVGQSLGALIAFEAARAAPGTPPTACLFISSAPPHRWARTLDLYAADDAERALLSYLRDGDATMGAALDDPAVGALVLRDLRADLRLLQGYAASVEPRLTCPVRVLVGADDPALSPDDVAGWSRCTTGPCSVASVPTGHFVVRQGEAFVVQEITRVATAGVTTEGEGCSTRRSAGG</sequence>
<organism evidence="2 3">
    <name type="scientific">Nonomuraea guangzhouensis</name>
    <dbReference type="NCBI Taxonomy" id="1291555"/>
    <lineage>
        <taxon>Bacteria</taxon>
        <taxon>Bacillati</taxon>
        <taxon>Actinomycetota</taxon>
        <taxon>Actinomycetes</taxon>
        <taxon>Streptosporangiales</taxon>
        <taxon>Streptosporangiaceae</taxon>
        <taxon>Nonomuraea</taxon>
    </lineage>
</organism>
<dbReference type="InterPro" id="IPR012223">
    <property type="entry name" value="TEII"/>
</dbReference>
<reference evidence="3" key="1">
    <citation type="journal article" date="2019" name="Int. J. Syst. Evol. Microbiol.">
        <title>The Global Catalogue of Microorganisms (GCM) 10K type strain sequencing project: providing services to taxonomists for standard genome sequencing and annotation.</title>
        <authorList>
            <consortium name="The Broad Institute Genomics Platform"/>
            <consortium name="The Broad Institute Genome Sequencing Center for Infectious Disease"/>
            <person name="Wu L."/>
            <person name="Ma J."/>
        </authorList>
    </citation>
    <scope>NUCLEOTIDE SEQUENCE [LARGE SCALE GENOMIC DNA]</scope>
    <source>
        <strain evidence="3">CGMCC 1.15399</strain>
    </source>
</reference>
<dbReference type="InterPro" id="IPR001031">
    <property type="entry name" value="Thioesterase"/>
</dbReference>